<comment type="caution">
    <text evidence="2">The sequence shown here is derived from an EMBL/GenBank/DDBJ whole genome shotgun (WGS) entry which is preliminary data.</text>
</comment>
<feature type="region of interest" description="Disordered" evidence="1">
    <location>
        <begin position="27"/>
        <end position="46"/>
    </location>
</feature>
<dbReference type="EMBL" id="JABANO010030227">
    <property type="protein sequence ID" value="KAF4712239.1"/>
    <property type="molecule type" value="Genomic_DNA"/>
</dbReference>
<accession>A0A7J6QUD7</accession>
<evidence type="ECO:0000313" key="3">
    <source>
        <dbReference type="EMBL" id="KAF4726455.1"/>
    </source>
</evidence>
<evidence type="ECO:0000313" key="5">
    <source>
        <dbReference type="Proteomes" id="UP000574390"/>
    </source>
</evidence>
<sequence length="154" mass="16472">LHRPRQHRQWRLPDAASGLRLRLLTKSPTAPCQDGPSNPSSANATPLSVGVNRELVSLAADLEPGAAGSVLAVLVQNGVNSQEALTSVAGDLSLRSAIAEELTLRGRVVYSIMCNRALAEKETKKETKELNADDMTRMLTDFQALHGSTPPPPL</sequence>
<protein>
    <submittedName>
        <fullName evidence="2">Uncharacterized protein</fullName>
    </submittedName>
</protein>
<gene>
    <name evidence="3" type="ORF">FOZ62_019540</name>
    <name evidence="2" type="ORF">FOZ63_023343</name>
</gene>
<feature type="non-terminal residue" evidence="2">
    <location>
        <position position="1"/>
    </location>
</feature>
<organism evidence="2 4">
    <name type="scientific">Perkinsus olseni</name>
    <name type="common">Perkinsus atlanticus</name>
    <dbReference type="NCBI Taxonomy" id="32597"/>
    <lineage>
        <taxon>Eukaryota</taxon>
        <taxon>Sar</taxon>
        <taxon>Alveolata</taxon>
        <taxon>Perkinsozoa</taxon>
        <taxon>Perkinsea</taxon>
        <taxon>Perkinsida</taxon>
        <taxon>Perkinsidae</taxon>
        <taxon>Perkinsus</taxon>
    </lineage>
</organism>
<evidence type="ECO:0000313" key="4">
    <source>
        <dbReference type="Proteomes" id="UP000553632"/>
    </source>
</evidence>
<dbReference type="Proteomes" id="UP000553632">
    <property type="component" value="Unassembled WGS sequence"/>
</dbReference>
<name>A0A7J6QUD7_PEROL</name>
<feature type="non-terminal residue" evidence="2">
    <location>
        <position position="154"/>
    </location>
</feature>
<dbReference type="Proteomes" id="UP000574390">
    <property type="component" value="Unassembled WGS sequence"/>
</dbReference>
<reference evidence="4 5" key="1">
    <citation type="submission" date="2020-04" db="EMBL/GenBank/DDBJ databases">
        <title>Perkinsus olseni comparative genomics.</title>
        <authorList>
            <person name="Bogema D.R."/>
        </authorList>
    </citation>
    <scope>NUCLEOTIDE SEQUENCE [LARGE SCALE GENOMIC DNA]</scope>
    <source>
        <strain evidence="3">ATCC PRA-205</strain>
        <strain evidence="2 4">ATCC PRA-207</strain>
    </source>
</reference>
<proteinExistence type="predicted"/>
<evidence type="ECO:0000313" key="2">
    <source>
        <dbReference type="EMBL" id="KAF4712239.1"/>
    </source>
</evidence>
<dbReference type="AlphaFoldDB" id="A0A7J6QUD7"/>
<dbReference type="EMBL" id="JABANM010018226">
    <property type="protein sequence ID" value="KAF4726455.1"/>
    <property type="molecule type" value="Genomic_DNA"/>
</dbReference>
<evidence type="ECO:0000256" key="1">
    <source>
        <dbReference type="SAM" id="MobiDB-lite"/>
    </source>
</evidence>
<keyword evidence="4" id="KW-1185">Reference proteome</keyword>